<evidence type="ECO:0000256" key="1">
    <source>
        <dbReference type="SAM" id="MobiDB-lite"/>
    </source>
</evidence>
<name>A0AAD1RIJ3_PELCU</name>
<proteinExistence type="predicted"/>
<gene>
    <name evidence="2" type="ORF">PECUL_23A035232</name>
</gene>
<dbReference type="AlphaFoldDB" id="A0AAD1RIJ3"/>
<dbReference type="Proteomes" id="UP001295444">
    <property type="component" value="Chromosome 02"/>
</dbReference>
<sequence length="152" mass="17216">MEESNTTEKQDTNEPQKDDITAPENILRKDAKEIQSPLNVEKGPVSEKNSEEFQLVQGKHKKKLKYSGSCESQKPPQMLSSFEITAGCYAILDEPSEDAMEFKQSEGSLWKRRSTEELQLFCEEEEEEATASVSIKRWGSQGDNIGAVKKKR</sequence>
<organism evidence="2 3">
    <name type="scientific">Pelobates cultripes</name>
    <name type="common">Western spadefoot toad</name>
    <dbReference type="NCBI Taxonomy" id="61616"/>
    <lineage>
        <taxon>Eukaryota</taxon>
        <taxon>Metazoa</taxon>
        <taxon>Chordata</taxon>
        <taxon>Craniata</taxon>
        <taxon>Vertebrata</taxon>
        <taxon>Euteleostomi</taxon>
        <taxon>Amphibia</taxon>
        <taxon>Batrachia</taxon>
        <taxon>Anura</taxon>
        <taxon>Pelobatoidea</taxon>
        <taxon>Pelobatidae</taxon>
        <taxon>Pelobates</taxon>
    </lineage>
</organism>
<feature type="compositionally biased region" description="Basic and acidic residues" evidence="1">
    <location>
        <begin position="1"/>
        <end position="33"/>
    </location>
</feature>
<dbReference type="EMBL" id="OW240913">
    <property type="protein sequence ID" value="CAH2256412.1"/>
    <property type="molecule type" value="Genomic_DNA"/>
</dbReference>
<evidence type="ECO:0000313" key="2">
    <source>
        <dbReference type="EMBL" id="CAH2256412.1"/>
    </source>
</evidence>
<feature type="region of interest" description="Disordered" evidence="1">
    <location>
        <begin position="1"/>
        <end position="50"/>
    </location>
</feature>
<reference evidence="2" key="1">
    <citation type="submission" date="2022-03" db="EMBL/GenBank/DDBJ databases">
        <authorList>
            <person name="Alioto T."/>
            <person name="Alioto T."/>
            <person name="Gomez Garrido J."/>
        </authorList>
    </citation>
    <scope>NUCLEOTIDE SEQUENCE</scope>
</reference>
<protein>
    <submittedName>
        <fullName evidence="2">Uncharacterized protein</fullName>
    </submittedName>
</protein>
<accession>A0AAD1RIJ3</accession>
<evidence type="ECO:0000313" key="3">
    <source>
        <dbReference type="Proteomes" id="UP001295444"/>
    </source>
</evidence>
<keyword evidence="3" id="KW-1185">Reference proteome</keyword>